<evidence type="ECO:0008006" key="4">
    <source>
        <dbReference type="Google" id="ProtNLM"/>
    </source>
</evidence>
<evidence type="ECO:0000313" key="3">
    <source>
        <dbReference type="Proteomes" id="UP000051054"/>
    </source>
</evidence>
<keyword evidence="1" id="KW-1133">Transmembrane helix</keyword>
<dbReference type="PANTHER" id="PTHR35531">
    <property type="entry name" value="INNER MEMBRANE PROTEIN YBCI-RELATED"/>
    <property type="match status" value="1"/>
</dbReference>
<dbReference type="STRING" id="1423755.FC40_GL001123"/>
<keyword evidence="1" id="KW-0472">Membrane</keyword>
<name>A0A0R1WPY3_9LACO</name>
<reference evidence="2 3" key="1">
    <citation type="journal article" date="2015" name="Genome Announc.">
        <title>Expanding the biotechnology potential of lactobacilli through comparative genomics of 213 strains and associated genera.</title>
        <authorList>
            <person name="Sun Z."/>
            <person name="Harris H.M."/>
            <person name="McCann A."/>
            <person name="Guo C."/>
            <person name="Argimon S."/>
            <person name="Zhang W."/>
            <person name="Yang X."/>
            <person name="Jeffery I.B."/>
            <person name="Cooney J.C."/>
            <person name="Kagawa T.F."/>
            <person name="Liu W."/>
            <person name="Song Y."/>
            <person name="Salvetti E."/>
            <person name="Wrobel A."/>
            <person name="Rasinkangas P."/>
            <person name="Parkhill J."/>
            <person name="Rea M.C."/>
            <person name="O'Sullivan O."/>
            <person name="Ritari J."/>
            <person name="Douillard F.P."/>
            <person name="Paul Ross R."/>
            <person name="Yang R."/>
            <person name="Briner A.E."/>
            <person name="Felis G.E."/>
            <person name="de Vos W.M."/>
            <person name="Barrangou R."/>
            <person name="Klaenhammer T.R."/>
            <person name="Caufield P.W."/>
            <person name="Cui Y."/>
            <person name="Zhang H."/>
            <person name="O'Toole P.W."/>
        </authorList>
    </citation>
    <scope>NUCLEOTIDE SEQUENCE [LARGE SCALE GENOMIC DNA]</scope>
    <source>
        <strain evidence="2 3">DSM 18933</strain>
    </source>
</reference>
<keyword evidence="3" id="KW-1185">Reference proteome</keyword>
<sequence length="204" mass="23241">MEIIIIILREKMQAKTHIITTFSAGIPTMLLVDELSVVNMGALFIGSLLPDIDHPQSYLGRRHKIVSNVTNKAMGHRGITHSLLGMGVVYIFLRLIQINYLAPSIRLAPFWILYGYLMHLIEDGFSQRGVKWLWPFGKSPLSFGGKIAFYRTGHISEYLILGFMMCLLIIEIRLLFTGGLEQILSSRISVVLKKITILLQRYFF</sequence>
<dbReference type="Pfam" id="PF04307">
    <property type="entry name" value="YdjM"/>
    <property type="match status" value="1"/>
</dbReference>
<dbReference type="InterPro" id="IPR007404">
    <property type="entry name" value="YdjM-like"/>
</dbReference>
<protein>
    <recommendedName>
        <fullName evidence="4">TcpI protein</fullName>
    </recommendedName>
</protein>
<dbReference type="PANTHER" id="PTHR35531:SF1">
    <property type="entry name" value="INNER MEMBRANE PROTEIN YBCI-RELATED"/>
    <property type="match status" value="1"/>
</dbReference>
<feature type="transmembrane region" description="Helical" evidence="1">
    <location>
        <begin position="82"/>
        <end position="102"/>
    </location>
</feature>
<dbReference type="EMBL" id="AZGD01000100">
    <property type="protein sequence ID" value="KRM17915.1"/>
    <property type="molecule type" value="Genomic_DNA"/>
</dbReference>
<evidence type="ECO:0000313" key="2">
    <source>
        <dbReference type="EMBL" id="KRM17915.1"/>
    </source>
</evidence>
<proteinExistence type="predicted"/>
<dbReference type="Proteomes" id="UP000051054">
    <property type="component" value="Unassembled WGS sequence"/>
</dbReference>
<dbReference type="PATRIC" id="fig|1423755.3.peg.1184"/>
<gene>
    <name evidence="2" type="ORF">FC40_GL001123</name>
</gene>
<evidence type="ECO:0000256" key="1">
    <source>
        <dbReference type="SAM" id="Phobius"/>
    </source>
</evidence>
<feature type="transmembrane region" description="Helical" evidence="1">
    <location>
        <begin position="158"/>
        <end position="176"/>
    </location>
</feature>
<dbReference type="AlphaFoldDB" id="A0A0R1WPY3"/>
<organism evidence="2 3">
    <name type="scientific">Ligilactobacillus hayakitensis DSM 18933 = JCM 14209</name>
    <dbReference type="NCBI Taxonomy" id="1423755"/>
    <lineage>
        <taxon>Bacteria</taxon>
        <taxon>Bacillati</taxon>
        <taxon>Bacillota</taxon>
        <taxon>Bacilli</taxon>
        <taxon>Lactobacillales</taxon>
        <taxon>Lactobacillaceae</taxon>
        <taxon>Ligilactobacillus</taxon>
    </lineage>
</organism>
<keyword evidence="1" id="KW-0812">Transmembrane</keyword>
<dbReference type="eggNOG" id="COG1988">
    <property type="taxonomic scope" value="Bacteria"/>
</dbReference>
<accession>A0A0R1WPY3</accession>
<comment type="caution">
    <text evidence="2">The sequence shown here is derived from an EMBL/GenBank/DDBJ whole genome shotgun (WGS) entry which is preliminary data.</text>
</comment>